<evidence type="ECO:0000313" key="1">
    <source>
        <dbReference type="EMBL" id="JAH48571.1"/>
    </source>
</evidence>
<reference evidence="1" key="1">
    <citation type="submission" date="2014-11" db="EMBL/GenBank/DDBJ databases">
        <authorList>
            <person name="Amaro Gonzalez C."/>
        </authorList>
    </citation>
    <scope>NUCLEOTIDE SEQUENCE</scope>
</reference>
<proteinExistence type="predicted"/>
<dbReference type="AlphaFoldDB" id="A0A0E9T4G2"/>
<dbReference type="EMBL" id="GBXM01047518">
    <property type="protein sequence ID" value="JAH61059.1"/>
    <property type="molecule type" value="Transcribed_RNA"/>
</dbReference>
<accession>A0A0E9T4G2</accession>
<sequence length="34" mass="3827">MSVQRSLNIRGYCHFDSTSVLSQMIQGGKTPRKT</sequence>
<dbReference type="EMBL" id="GBXM01060006">
    <property type="protein sequence ID" value="JAH48571.1"/>
    <property type="molecule type" value="Transcribed_RNA"/>
</dbReference>
<reference evidence="1" key="2">
    <citation type="journal article" date="2015" name="Fish Shellfish Immunol.">
        <title>Early steps in the European eel (Anguilla anguilla)-Vibrio vulnificus interaction in the gills: Role of the RtxA13 toxin.</title>
        <authorList>
            <person name="Callol A."/>
            <person name="Pajuelo D."/>
            <person name="Ebbesson L."/>
            <person name="Teles M."/>
            <person name="MacKenzie S."/>
            <person name="Amaro C."/>
        </authorList>
    </citation>
    <scope>NUCLEOTIDE SEQUENCE</scope>
</reference>
<organism evidence="1">
    <name type="scientific">Anguilla anguilla</name>
    <name type="common">European freshwater eel</name>
    <name type="synonym">Muraena anguilla</name>
    <dbReference type="NCBI Taxonomy" id="7936"/>
    <lineage>
        <taxon>Eukaryota</taxon>
        <taxon>Metazoa</taxon>
        <taxon>Chordata</taxon>
        <taxon>Craniata</taxon>
        <taxon>Vertebrata</taxon>
        <taxon>Euteleostomi</taxon>
        <taxon>Actinopterygii</taxon>
        <taxon>Neopterygii</taxon>
        <taxon>Teleostei</taxon>
        <taxon>Anguilliformes</taxon>
        <taxon>Anguillidae</taxon>
        <taxon>Anguilla</taxon>
    </lineage>
</organism>
<protein>
    <submittedName>
        <fullName evidence="1">Uncharacterized protein</fullName>
    </submittedName>
</protein>
<name>A0A0E9T4G2_ANGAN</name>